<proteinExistence type="predicted"/>
<evidence type="ECO:0000313" key="1">
    <source>
        <dbReference type="EMBL" id="MED6200447.1"/>
    </source>
</evidence>
<feature type="non-terminal residue" evidence="1">
    <location>
        <position position="51"/>
    </location>
</feature>
<protein>
    <submittedName>
        <fullName evidence="1">Uncharacterized protein</fullName>
    </submittedName>
</protein>
<organism evidence="1 2">
    <name type="scientific">Stylosanthes scabra</name>
    <dbReference type="NCBI Taxonomy" id="79078"/>
    <lineage>
        <taxon>Eukaryota</taxon>
        <taxon>Viridiplantae</taxon>
        <taxon>Streptophyta</taxon>
        <taxon>Embryophyta</taxon>
        <taxon>Tracheophyta</taxon>
        <taxon>Spermatophyta</taxon>
        <taxon>Magnoliopsida</taxon>
        <taxon>eudicotyledons</taxon>
        <taxon>Gunneridae</taxon>
        <taxon>Pentapetalae</taxon>
        <taxon>rosids</taxon>
        <taxon>fabids</taxon>
        <taxon>Fabales</taxon>
        <taxon>Fabaceae</taxon>
        <taxon>Papilionoideae</taxon>
        <taxon>50 kb inversion clade</taxon>
        <taxon>dalbergioids sensu lato</taxon>
        <taxon>Dalbergieae</taxon>
        <taxon>Pterocarpus clade</taxon>
        <taxon>Stylosanthes</taxon>
    </lineage>
</organism>
<keyword evidence="2" id="KW-1185">Reference proteome</keyword>
<gene>
    <name evidence="1" type="ORF">PIB30_085201</name>
</gene>
<dbReference type="Proteomes" id="UP001341840">
    <property type="component" value="Unassembled WGS sequence"/>
</dbReference>
<accession>A0ABU6XQG0</accession>
<reference evidence="1 2" key="1">
    <citation type="journal article" date="2023" name="Plants (Basel)">
        <title>Bridging the Gap: Combining Genomics and Transcriptomics Approaches to Understand Stylosanthes scabra, an Orphan Legume from the Brazilian Caatinga.</title>
        <authorList>
            <person name="Ferreira-Neto J.R.C."/>
            <person name="da Silva M.D."/>
            <person name="Binneck E."/>
            <person name="de Melo N.F."/>
            <person name="da Silva R.H."/>
            <person name="de Melo A.L.T.M."/>
            <person name="Pandolfi V."/>
            <person name="Bustamante F.O."/>
            <person name="Brasileiro-Vidal A.C."/>
            <person name="Benko-Iseppon A.M."/>
        </authorList>
    </citation>
    <scope>NUCLEOTIDE SEQUENCE [LARGE SCALE GENOMIC DNA]</scope>
    <source>
        <tissue evidence="1">Leaves</tissue>
    </source>
</reference>
<comment type="caution">
    <text evidence="1">The sequence shown here is derived from an EMBL/GenBank/DDBJ whole genome shotgun (WGS) entry which is preliminary data.</text>
</comment>
<name>A0ABU6XQG0_9FABA</name>
<sequence length="51" mass="5515">MLSNGVLSRLDEALDDLAWLVIVQSEIESNISADGRGAVRCRNSESKLIVA</sequence>
<dbReference type="EMBL" id="JASCZI010212859">
    <property type="protein sequence ID" value="MED6200447.1"/>
    <property type="molecule type" value="Genomic_DNA"/>
</dbReference>
<evidence type="ECO:0000313" key="2">
    <source>
        <dbReference type="Proteomes" id="UP001341840"/>
    </source>
</evidence>